<evidence type="ECO:0000313" key="9">
    <source>
        <dbReference type="EMBL" id="GGX07762.1"/>
    </source>
</evidence>
<reference evidence="10" key="1">
    <citation type="journal article" date="2019" name="Int. J. Syst. Evol. Microbiol.">
        <title>The Global Catalogue of Microorganisms (GCM) 10K type strain sequencing project: providing services to taxonomists for standard genome sequencing and annotation.</title>
        <authorList>
            <consortium name="The Broad Institute Genomics Platform"/>
            <consortium name="The Broad Institute Genome Sequencing Center for Infectious Disease"/>
            <person name="Wu L."/>
            <person name="Ma J."/>
        </authorList>
    </citation>
    <scope>NUCLEOTIDE SEQUENCE [LARGE SCALE GENOMIC DNA]</scope>
    <source>
        <strain evidence="10">KCTC 23916</strain>
    </source>
</reference>
<dbReference type="InterPro" id="IPR035965">
    <property type="entry name" value="PAS-like_dom_sf"/>
</dbReference>
<dbReference type="Proteomes" id="UP000620127">
    <property type="component" value="Unassembled WGS sequence"/>
</dbReference>
<dbReference type="InterPro" id="IPR005467">
    <property type="entry name" value="His_kinase_dom"/>
</dbReference>
<dbReference type="PANTHER" id="PTHR43711:SF1">
    <property type="entry name" value="HISTIDINE KINASE 1"/>
    <property type="match status" value="1"/>
</dbReference>
<dbReference type="EC" id="2.7.13.3" evidence="2"/>
<dbReference type="PRINTS" id="PR00344">
    <property type="entry name" value="BCTRLSENSOR"/>
</dbReference>
<comment type="caution">
    <text evidence="9">The sequence shown here is derived from an EMBL/GenBank/DDBJ whole genome shotgun (WGS) entry which is preliminary data.</text>
</comment>
<name>A0ABQ2XAS3_9BURK</name>
<evidence type="ECO:0000256" key="1">
    <source>
        <dbReference type="ARBA" id="ARBA00000085"/>
    </source>
</evidence>
<dbReference type="Gene3D" id="3.30.450.20">
    <property type="entry name" value="PAS domain"/>
    <property type="match status" value="3"/>
</dbReference>
<dbReference type="SUPFAM" id="SSF55874">
    <property type="entry name" value="ATPase domain of HSP90 chaperone/DNA topoisomerase II/histidine kinase"/>
    <property type="match status" value="1"/>
</dbReference>
<evidence type="ECO:0000256" key="4">
    <source>
        <dbReference type="ARBA" id="ARBA00022679"/>
    </source>
</evidence>
<dbReference type="CDD" id="cd16922">
    <property type="entry name" value="HATPase_EvgS-ArcB-TorS-like"/>
    <property type="match status" value="1"/>
</dbReference>
<dbReference type="InterPro" id="IPR036890">
    <property type="entry name" value="HATPase_C_sf"/>
</dbReference>
<dbReference type="RefSeq" id="WP_189345160.1">
    <property type="nucleotide sequence ID" value="NZ_BMYT01000002.1"/>
</dbReference>
<proteinExistence type="predicted"/>
<keyword evidence="3" id="KW-0597">Phosphoprotein</keyword>
<organism evidence="9 10">
    <name type="scientific">Undibacterium macrobrachii</name>
    <dbReference type="NCBI Taxonomy" id="1119058"/>
    <lineage>
        <taxon>Bacteria</taxon>
        <taxon>Pseudomonadati</taxon>
        <taxon>Pseudomonadota</taxon>
        <taxon>Betaproteobacteria</taxon>
        <taxon>Burkholderiales</taxon>
        <taxon>Oxalobacteraceae</taxon>
        <taxon>Undibacterium</taxon>
    </lineage>
</organism>
<dbReference type="InterPro" id="IPR004358">
    <property type="entry name" value="Sig_transdc_His_kin-like_C"/>
</dbReference>
<dbReference type="Pfam" id="PF00512">
    <property type="entry name" value="HisKA"/>
    <property type="match status" value="1"/>
</dbReference>
<evidence type="ECO:0000256" key="6">
    <source>
        <dbReference type="ARBA" id="ARBA00023012"/>
    </source>
</evidence>
<dbReference type="CDD" id="cd00082">
    <property type="entry name" value="HisKA"/>
    <property type="match status" value="1"/>
</dbReference>
<dbReference type="InterPro" id="IPR050736">
    <property type="entry name" value="Sensor_HK_Regulatory"/>
</dbReference>
<evidence type="ECO:0000259" key="8">
    <source>
        <dbReference type="PROSITE" id="PS50112"/>
    </source>
</evidence>
<evidence type="ECO:0000313" key="10">
    <source>
        <dbReference type="Proteomes" id="UP000620127"/>
    </source>
</evidence>
<dbReference type="SMART" id="SM00388">
    <property type="entry name" value="HisKA"/>
    <property type="match status" value="1"/>
</dbReference>
<dbReference type="SUPFAM" id="SSF47384">
    <property type="entry name" value="Homodimeric domain of signal transducing histidine kinase"/>
    <property type="match status" value="1"/>
</dbReference>
<dbReference type="Gene3D" id="1.10.287.130">
    <property type="match status" value="1"/>
</dbReference>
<dbReference type="InterPro" id="IPR036097">
    <property type="entry name" value="HisK_dim/P_sf"/>
</dbReference>
<dbReference type="InterPro" id="IPR003661">
    <property type="entry name" value="HisK_dim/P_dom"/>
</dbReference>
<feature type="domain" description="PAS" evidence="8">
    <location>
        <begin position="286"/>
        <end position="358"/>
    </location>
</feature>
<dbReference type="Gene3D" id="3.30.565.10">
    <property type="entry name" value="Histidine kinase-like ATPase, C-terminal domain"/>
    <property type="match status" value="1"/>
</dbReference>
<dbReference type="SUPFAM" id="SSF55785">
    <property type="entry name" value="PYP-like sensor domain (PAS domain)"/>
    <property type="match status" value="3"/>
</dbReference>
<dbReference type="CDD" id="cd00130">
    <property type="entry name" value="PAS"/>
    <property type="match status" value="2"/>
</dbReference>
<dbReference type="PANTHER" id="PTHR43711">
    <property type="entry name" value="TWO-COMPONENT HISTIDINE KINASE"/>
    <property type="match status" value="1"/>
</dbReference>
<dbReference type="NCBIfam" id="TIGR00229">
    <property type="entry name" value="sensory_box"/>
    <property type="match status" value="3"/>
</dbReference>
<dbReference type="PROSITE" id="PS50112">
    <property type="entry name" value="PAS"/>
    <property type="match status" value="3"/>
</dbReference>
<feature type="domain" description="PAS" evidence="8">
    <location>
        <begin position="138"/>
        <end position="191"/>
    </location>
</feature>
<sequence length="634" mass="70248">MSNMTSTTFTSLSQHVLQHILQHVDQALVVVSAGDLVILELNQKSCELLGRTRDELLGQALSNIECALQDLFFWDDISANPPLSGQRIAESEWLTADGVALPIEKRVSAFQDGETHCWLIQAEDLTARRHIVQEQIQLASQLQSSLEATAEGILSVDLHGKVVNLNRRFSTMWGLSDDLIVTRDEAAMMAHVQTCLCDADSFTARLRYLEENPESESEDHLSLLDGRHFISVSKPEYLRDRLVGRVFSVRDISAMKKAENELVDALALAEQAVQDKSQMLDALKLSESRLRRLINSSMIGIFQGDMSGQLTLANDVLLDLLGVERHELLSKQVQWLQLTSPAYHQAHQAALKELQEHGHAEPFEAELSRSDGSKVPVMVGLAQLEGSRFEWVGFVLDLTAQKNADRVKAEFISVVSHELRTPLTSIRGALGLLEHGAAGNLSPKIQHLIQIAHRNSQRLGSLVNDLLDMEKLVSGKMEFKSEVIDLILLTQQAIESTSNYAAALEVSYRFQEPTQAARVQGDPQRVMQVFANLLSNAAKFSPKSAFVEVRLIKEQSLWRVEVEDRGAGIPLEFRDKIFSKFAQADGSSTRQQGGTGLGLNIAKSFVEKMGGEIGFESEVGKGSLFWFSLPSSTN</sequence>
<evidence type="ECO:0000256" key="2">
    <source>
        <dbReference type="ARBA" id="ARBA00012438"/>
    </source>
</evidence>
<comment type="catalytic activity">
    <reaction evidence="1">
        <text>ATP + protein L-histidine = ADP + protein N-phospho-L-histidine.</text>
        <dbReference type="EC" id="2.7.13.3"/>
    </reaction>
</comment>
<keyword evidence="10" id="KW-1185">Reference proteome</keyword>
<evidence type="ECO:0000256" key="5">
    <source>
        <dbReference type="ARBA" id="ARBA00022777"/>
    </source>
</evidence>
<dbReference type="SMART" id="SM00387">
    <property type="entry name" value="HATPase_c"/>
    <property type="match status" value="1"/>
</dbReference>
<evidence type="ECO:0000256" key="3">
    <source>
        <dbReference type="ARBA" id="ARBA00022553"/>
    </source>
</evidence>
<protein>
    <recommendedName>
        <fullName evidence="2">histidine kinase</fullName>
        <ecNumber evidence="2">2.7.13.3</ecNumber>
    </recommendedName>
</protein>
<gene>
    <name evidence="9" type="ORF">GCM10011282_11970</name>
</gene>
<dbReference type="PROSITE" id="PS50109">
    <property type="entry name" value="HIS_KIN"/>
    <property type="match status" value="1"/>
</dbReference>
<dbReference type="EMBL" id="BMYT01000002">
    <property type="protein sequence ID" value="GGX07762.1"/>
    <property type="molecule type" value="Genomic_DNA"/>
</dbReference>
<dbReference type="Pfam" id="PF13426">
    <property type="entry name" value="PAS_9"/>
    <property type="match status" value="2"/>
</dbReference>
<dbReference type="SMART" id="SM00091">
    <property type="entry name" value="PAS"/>
    <property type="match status" value="3"/>
</dbReference>
<feature type="domain" description="PAS" evidence="8">
    <location>
        <begin position="13"/>
        <end position="72"/>
    </location>
</feature>
<dbReference type="Pfam" id="PF02518">
    <property type="entry name" value="HATPase_c"/>
    <property type="match status" value="1"/>
</dbReference>
<dbReference type="InterPro" id="IPR003594">
    <property type="entry name" value="HATPase_dom"/>
</dbReference>
<keyword evidence="5" id="KW-0418">Kinase</keyword>
<keyword evidence="6" id="KW-0902">Two-component regulatory system</keyword>
<dbReference type="Pfam" id="PF13188">
    <property type="entry name" value="PAS_8"/>
    <property type="match status" value="1"/>
</dbReference>
<keyword evidence="4" id="KW-0808">Transferase</keyword>
<dbReference type="InterPro" id="IPR000014">
    <property type="entry name" value="PAS"/>
</dbReference>
<accession>A0ABQ2XAS3</accession>
<feature type="domain" description="Histidine kinase" evidence="7">
    <location>
        <begin position="414"/>
        <end position="633"/>
    </location>
</feature>
<evidence type="ECO:0000259" key="7">
    <source>
        <dbReference type="PROSITE" id="PS50109"/>
    </source>
</evidence>